<dbReference type="PROSITE" id="PS50089">
    <property type="entry name" value="ZF_RING_2"/>
    <property type="match status" value="1"/>
</dbReference>
<evidence type="ECO:0000256" key="4">
    <source>
        <dbReference type="PROSITE-ProRule" id="PRU00024"/>
    </source>
</evidence>
<feature type="domain" description="RING-type" evidence="5">
    <location>
        <begin position="268"/>
        <end position="308"/>
    </location>
</feature>
<sequence>MASAVTSLTNLTEILTGVEQKLEGAVTQLKSRLQEVAASERESIALVDEALSSKLKELTTRAHTEINCSIQDTHTALVKRLGEVTSHKRILGRAMLATPRPALIHATSALHKRINSLHLEVDLHQDWMRHPVDVYMNKMASSKRLQCLACVQTRQPTFHTNRGNNIVLLQNKTEAELVTMDKTLFSMGGMVVLSEAMAQNCLYQRLGDSTASLEEGNWRHFLEERDDFKGSYFKHFEDVHVFARGCLCNSTLHSMMAGVSSETHERECAVCTNDFTTPKILPCGHLLCRQCVISWLDSKSDAGCPLCRYPIAEKQNESDGNSADIADALPTEYVMEALVDTAHVLDKEHICCVCDDAKADFICMQCLDMMCSSCYKIHKKFSATRSHDVESVSTVTP</sequence>
<dbReference type="PANTHER" id="PTHR25462">
    <property type="entry name" value="BONUS, ISOFORM C-RELATED"/>
    <property type="match status" value="1"/>
</dbReference>
<organism evidence="7 8">
    <name type="scientific">Pomacea canaliculata</name>
    <name type="common">Golden apple snail</name>
    <dbReference type="NCBI Taxonomy" id="400727"/>
    <lineage>
        <taxon>Eukaryota</taxon>
        <taxon>Metazoa</taxon>
        <taxon>Spiralia</taxon>
        <taxon>Lophotrochozoa</taxon>
        <taxon>Mollusca</taxon>
        <taxon>Gastropoda</taxon>
        <taxon>Caenogastropoda</taxon>
        <taxon>Architaenioglossa</taxon>
        <taxon>Ampullarioidea</taxon>
        <taxon>Ampullariidae</taxon>
        <taxon>Pomacea</taxon>
    </lineage>
</organism>
<dbReference type="AlphaFoldDB" id="A0A2T7NKT4"/>
<dbReference type="PANTHER" id="PTHR25462:SF296">
    <property type="entry name" value="MEIOTIC P26, ISOFORM F"/>
    <property type="match status" value="1"/>
</dbReference>
<dbReference type="InterPro" id="IPR017907">
    <property type="entry name" value="Znf_RING_CS"/>
</dbReference>
<protein>
    <recommendedName>
        <fullName evidence="9">RING-type domain-containing protein</fullName>
    </recommendedName>
</protein>
<keyword evidence="2 4" id="KW-0863">Zinc-finger</keyword>
<dbReference type="SUPFAM" id="SSF57850">
    <property type="entry name" value="RING/U-box"/>
    <property type="match status" value="1"/>
</dbReference>
<evidence type="ECO:0000256" key="2">
    <source>
        <dbReference type="ARBA" id="ARBA00022771"/>
    </source>
</evidence>
<evidence type="ECO:0000256" key="3">
    <source>
        <dbReference type="ARBA" id="ARBA00022833"/>
    </source>
</evidence>
<dbReference type="PROSITE" id="PS50119">
    <property type="entry name" value="ZF_BBOX"/>
    <property type="match status" value="1"/>
</dbReference>
<dbReference type="EMBL" id="PZQS01000011">
    <property type="protein sequence ID" value="PVD21772.1"/>
    <property type="molecule type" value="Genomic_DNA"/>
</dbReference>
<keyword evidence="8" id="KW-1185">Reference proteome</keyword>
<dbReference type="SMART" id="SM00184">
    <property type="entry name" value="RING"/>
    <property type="match status" value="1"/>
</dbReference>
<dbReference type="InterPro" id="IPR001841">
    <property type="entry name" value="Znf_RING"/>
</dbReference>
<reference evidence="7 8" key="1">
    <citation type="submission" date="2018-04" db="EMBL/GenBank/DDBJ databases">
        <title>The genome of golden apple snail Pomacea canaliculata provides insight into stress tolerance and invasive adaptation.</title>
        <authorList>
            <person name="Liu C."/>
            <person name="Liu B."/>
            <person name="Ren Y."/>
            <person name="Zhang Y."/>
            <person name="Wang H."/>
            <person name="Li S."/>
            <person name="Jiang F."/>
            <person name="Yin L."/>
            <person name="Zhang G."/>
            <person name="Qian W."/>
            <person name="Fan W."/>
        </authorList>
    </citation>
    <scope>NUCLEOTIDE SEQUENCE [LARGE SCALE GENOMIC DNA]</scope>
    <source>
        <strain evidence="7">SZHN2017</strain>
        <tissue evidence="7">Muscle</tissue>
    </source>
</reference>
<evidence type="ECO:0000259" key="5">
    <source>
        <dbReference type="PROSITE" id="PS50089"/>
    </source>
</evidence>
<dbReference type="GO" id="GO:0008270">
    <property type="term" value="F:zinc ion binding"/>
    <property type="evidence" value="ECO:0007669"/>
    <property type="project" value="UniProtKB-KW"/>
</dbReference>
<evidence type="ECO:0000259" key="6">
    <source>
        <dbReference type="PROSITE" id="PS50119"/>
    </source>
</evidence>
<dbReference type="Pfam" id="PF00097">
    <property type="entry name" value="zf-C3HC4"/>
    <property type="match status" value="1"/>
</dbReference>
<dbReference type="OrthoDB" id="6091650at2759"/>
<keyword evidence="1" id="KW-0479">Metal-binding</keyword>
<evidence type="ECO:0000313" key="8">
    <source>
        <dbReference type="Proteomes" id="UP000245119"/>
    </source>
</evidence>
<evidence type="ECO:0000313" key="7">
    <source>
        <dbReference type="EMBL" id="PVD21772.1"/>
    </source>
</evidence>
<keyword evidence="3" id="KW-0862">Zinc</keyword>
<proteinExistence type="predicted"/>
<name>A0A2T7NKT4_POMCA</name>
<dbReference type="Proteomes" id="UP000245119">
    <property type="component" value="Linkage Group LG11"/>
</dbReference>
<feature type="domain" description="B box-type" evidence="6">
    <location>
        <begin position="346"/>
        <end position="392"/>
    </location>
</feature>
<dbReference type="CDD" id="cd19757">
    <property type="entry name" value="Bbox1"/>
    <property type="match status" value="1"/>
</dbReference>
<dbReference type="InterPro" id="IPR013083">
    <property type="entry name" value="Znf_RING/FYVE/PHD"/>
</dbReference>
<comment type="caution">
    <text evidence="7">The sequence shown here is derived from an EMBL/GenBank/DDBJ whole genome shotgun (WGS) entry which is preliminary data.</text>
</comment>
<gene>
    <name evidence="7" type="ORF">C0Q70_17573</name>
</gene>
<evidence type="ECO:0000256" key="1">
    <source>
        <dbReference type="ARBA" id="ARBA00022723"/>
    </source>
</evidence>
<dbReference type="InterPro" id="IPR047153">
    <property type="entry name" value="TRIM45/56/19-like"/>
</dbReference>
<dbReference type="PROSITE" id="PS00518">
    <property type="entry name" value="ZF_RING_1"/>
    <property type="match status" value="1"/>
</dbReference>
<dbReference type="InterPro" id="IPR000315">
    <property type="entry name" value="Znf_B-box"/>
</dbReference>
<accession>A0A2T7NKT4</accession>
<dbReference type="InterPro" id="IPR018957">
    <property type="entry name" value="Znf_C3HC4_RING-type"/>
</dbReference>
<evidence type="ECO:0008006" key="9">
    <source>
        <dbReference type="Google" id="ProtNLM"/>
    </source>
</evidence>
<dbReference type="Gene3D" id="3.30.40.10">
    <property type="entry name" value="Zinc/RING finger domain, C3HC4 (zinc finger)"/>
    <property type="match status" value="1"/>
</dbReference>